<accession>W2P9N0</accession>
<evidence type="ECO:0000256" key="1">
    <source>
        <dbReference type="SAM" id="MobiDB-lite"/>
    </source>
</evidence>
<sequence length="107" mass="12240">MARTHKTAHIKAAMAEKERLAKESRRDDIARVQDAHDGKEKSPPKILRRSDLVTRKRRRTKTRMSRNQPVWRPRNGSDSADVSEEDVAQTPVAEEPSGRQRQGKGPF</sequence>
<reference evidence="2 3" key="2">
    <citation type="submission" date="2013-11" db="EMBL/GenBank/DDBJ databases">
        <title>The Genome Sequence of Phytophthora parasitica INRA-310.</title>
        <authorList>
            <consortium name="The Broad Institute Genomics Platform"/>
            <person name="Russ C."/>
            <person name="Tyler B."/>
            <person name="Panabieres F."/>
            <person name="Shan W."/>
            <person name="Tripathy S."/>
            <person name="Grunwald N."/>
            <person name="Machado M."/>
            <person name="Johnson C.S."/>
            <person name="Arredondo F."/>
            <person name="Hong C."/>
            <person name="Coffey M."/>
            <person name="Young S.K."/>
            <person name="Zeng Q."/>
            <person name="Gargeya S."/>
            <person name="Fitzgerald M."/>
            <person name="Abouelleil A."/>
            <person name="Alvarado L."/>
            <person name="Chapman S.B."/>
            <person name="Gainer-Dewar J."/>
            <person name="Goldberg J."/>
            <person name="Griggs A."/>
            <person name="Gujja S."/>
            <person name="Hansen M."/>
            <person name="Howarth C."/>
            <person name="Imamovic A."/>
            <person name="Ireland A."/>
            <person name="Larimer J."/>
            <person name="McCowan C."/>
            <person name="Murphy C."/>
            <person name="Pearson M."/>
            <person name="Poon T.W."/>
            <person name="Priest M."/>
            <person name="Roberts A."/>
            <person name="Saif S."/>
            <person name="Shea T."/>
            <person name="Sykes S."/>
            <person name="Wortman J."/>
            <person name="Nusbaum C."/>
            <person name="Birren B."/>
        </authorList>
    </citation>
    <scope>NUCLEOTIDE SEQUENCE [LARGE SCALE GENOMIC DNA]</scope>
    <source>
        <strain evidence="2 3">INRA-310</strain>
    </source>
</reference>
<dbReference type="GeneID" id="20188793"/>
<reference evidence="3" key="1">
    <citation type="submission" date="2011-12" db="EMBL/GenBank/DDBJ databases">
        <authorList>
            <consortium name="The Broad Institute Genome Sequencing Platform"/>
            <person name="Russ C."/>
            <person name="Tyler B."/>
            <person name="Panabieres F."/>
            <person name="Shan W."/>
            <person name="Tripathy S."/>
            <person name="Grunwald N."/>
            <person name="Machado M."/>
            <person name="Young S.K."/>
            <person name="Zeng Q."/>
            <person name="Gargeya S."/>
            <person name="Fitzgerald M."/>
            <person name="Haas B."/>
            <person name="Abouelleil A."/>
            <person name="Alvarado L."/>
            <person name="Arachchi H.M."/>
            <person name="Berlin A."/>
            <person name="Chapman S.B."/>
            <person name="Gearin G."/>
            <person name="Goldberg J."/>
            <person name="Griggs A."/>
            <person name="Gujja S."/>
            <person name="Hansen M."/>
            <person name="Heiman D."/>
            <person name="Howarth C."/>
            <person name="Larimer J."/>
            <person name="Lui A."/>
            <person name="MacDonald P.J.P."/>
            <person name="McCowen C."/>
            <person name="Montmayeur A."/>
            <person name="Murphy C."/>
            <person name="Neiman D."/>
            <person name="Pearson M."/>
            <person name="Priest M."/>
            <person name="Roberts A."/>
            <person name="Saif S."/>
            <person name="Shea T."/>
            <person name="Sisk P."/>
            <person name="Stolte C."/>
            <person name="Sykes S."/>
            <person name="Wortman J."/>
            <person name="Nusbaum C."/>
            <person name="Birren B."/>
        </authorList>
    </citation>
    <scope>NUCLEOTIDE SEQUENCE [LARGE SCALE GENOMIC DNA]</scope>
    <source>
        <strain evidence="3">INRA-310</strain>
    </source>
</reference>
<dbReference type="VEuPathDB" id="FungiDB:PPTG_20150"/>
<dbReference type="Proteomes" id="UP000018817">
    <property type="component" value="Unassembled WGS sequence"/>
</dbReference>
<protein>
    <submittedName>
        <fullName evidence="2">Uncharacterized protein</fullName>
    </submittedName>
</protein>
<dbReference type="EMBL" id="KI669832">
    <property type="protein sequence ID" value="ETM97747.1"/>
    <property type="molecule type" value="Genomic_DNA"/>
</dbReference>
<feature type="region of interest" description="Disordered" evidence="1">
    <location>
        <begin position="1"/>
        <end position="107"/>
    </location>
</feature>
<evidence type="ECO:0000313" key="3">
    <source>
        <dbReference type="Proteomes" id="UP000018817"/>
    </source>
</evidence>
<dbReference type="RefSeq" id="XP_008916954.1">
    <property type="nucleotide sequence ID" value="XM_008918706.1"/>
</dbReference>
<feature type="compositionally biased region" description="Basic and acidic residues" evidence="1">
    <location>
        <begin position="14"/>
        <end position="54"/>
    </location>
</feature>
<name>W2P9N0_PHYN3</name>
<evidence type="ECO:0000313" key="2">
    <source>
        <dbReference type="EMBL" id="ETM97747.1"/>
    </source>
</evidence>
<feature type="compositionally biased region" description="Basic residues" evidence="1">
    <location>
        <begin position="55"/>
        <end position="64"/>
    </location>
</feature>
<proteinExistence type="predicted"/>
<gene>
    <name evidence="2" type="ORF">PPTG_20150</name>
</gene>
<organism evidence="2 3">
    <name type="scientific">Phytophthora nicotianae (strain INRA-310)</name>
    <name type="common">Phytophthora parasitica</name>
    <dbReference type="NCBI Taxonomy" id="761204"/>
    <lineage>
        <taxon>Eukaryota</taxon>
        <taxon>Sar</taxon>
        <taxon>Stramenopiles</taxon>
        <taxon>Oomycota</taxon>
        <taxon>Peronosporomycetes</taxon>
        <taxon>Peronosporales</taxon>
        <taxon>Peronosporaceae</taxon>
        <taxon>Phytophthora</taxon>
    </lineage>
</organism>
<dbReference type="AlphaFoldDB" id="W2P9N0"/>